<feature type="coiled-coil region" evidence="1">
    <location>
        <begin position="120"/>
        <end position="147"/>
    </location>
</feature>
<organism evidence="3">
    <name type="scientific">uncultured Mycobacterium sp</name>
    <dbReference type="NCBI Taxonomy" id="171292"/>
    <lineage>
        <taxon>Bacteria</taxon>
        <taxon>Bacillati</taxon>
        <taxon>Actinomycetota</taxon>
        <taxon>Actinomycetes</taxon>
        <taxon>Mycobacteriales</taxon>
        <taxon>Mycobacteriaceae</taxon>
        <taxon>Mycobacterium</taxon>
        <taxon>environmental samples</taxon>
    </lineage>
</organism>
<gene>
    <name evidence="3" type="ORF">MHPYR_510023</name>
</gene>
<feature type="region of interest" description="Disordered" evidence="2">
    <location>
        <begin position="29"/>
        <end position="55"/>
    </location>
</feature>
<name>A0A1Y5PLC6_9MYCO</name>
<proteinExistence type="predicted"/>
<dbReference type="EMBL" id="FLQS01000047">
    <property type="protein sequence ID" value="SBS78139.1"/>
    <property type="molecule type" value="Genomic_DNA"/>
</dbReference>
<accession>A0A1Y5PLC6</accession>
<evidence type="ECO:0008006" key="4">
    <source>
        <dbReference type="Google" id="ProtNLM"/>
    </source>
</evidence>
<sequence>MGGSGLGAYIAQVDRVLAAAQGVFPAAGGPGSVQSQGPGVPAAPPDSALSAGAGNAGDGYKRTWGTVTGLDAQTNGTSAAGAAEGQNGRAGATGVRQSAASAAAAIAPATGSPAGVKTLVTNMDDRLAAMQRQLDSTKAQNQLLATRMRQMAMAYRQAGQASQAGMFRGMGGAMGGGGGTPSMGMGGGDGGFPGMGMFSKLPGMLNGQNSRRASPLGDSVGGNYPSSFSGQGAENVRAAIRAALDRKGIRDPAARSRWEAGMMLVAQRESNFRDVVNTHDSNARAGNPSGGPFQFIASTYRAYQDPGTSSNHRDTFGQACAFINYATRKYDVSWAATDLAAKIQQADPRRSPKGS</sequence>
<evidence type="ECO:0000313" key="3">
    <source>
        <dbReference type="EMBL" id="SBS78139.1"/>
    </source>
</evidence>
<evidence type="ECO:0000256" key="1">
    <source>
        <dbReference type="SAM" id="Coils"/>
    </source>
</evidence>
<keyword evidence="1" id="KW-0175">Coiled coil</keyword>
<dbReference type="AlphaFoldDB" id="A0A1Y5PLC6"/>
<protein>
    <recommendedName>
        <fullName evidence="4">Transglycosylase SLT domain-containing protein</fullName>
    </recommendedName>
</protein>
<evidence type="ECO:0000256" key="2">
    <source>
        <dbReference type="SAM" id="MobiDB-lite"/>
    </source>
</evidence>
<reference evidence="3" key="1">
    <citation type="submission" date="2016-03" db="EMBL/GenBank/DDBJ databases">
        <authorList>
            <person name="Ploux O."/>
        </authorList>
    </citation>
    <scope>NUCLEOTIDE SEQUENCE</scope>
    <source>
        <strain evidence="3">UC10</strain>
    </source>
</reference>